<keyword evidence="1" id="KW-0812">Transmembrane</keyword>
<dbReference type="OrthoDB" id="4527292at2"/>
<keyword evidence="1" id="KW-1133">Transmembrane helix</keyword>
<sequence length="354" mass="37303">MSQKRFVSRPRAYGVVGLVVVALCAWGLGSQHGAAGGAKDTEDAEHAKGAGYFETVQSSGSSSVLLGDDSPVIDTMRSQDVGAQELLVTGDGVSTGSVSAVDVDGDAELGTADSTTYVYTPPGYDAGSSTRYSVVYLFHGTPGWSSDWFSGTALASRLDRLIDDGAIPPVIAVSPEISTPEVSDTRCLDSTTDGPLIDTYLTQGVVPWVDETYSTYADADHRVLMGFSMGAFCATNLLFQHQDMFSSAAAMADYGEPGADAAPLLADDVEYERQSPAVYLSDPDFALRDGLSLYLTVGGQSLDVDVDDTPLLADMAAERGVTVIYEPDEAADHDWQMVSDHVDGALEMLLTDGA</sequence>
<dbReference type="InterPro" id="IPR000801">
    <property type="entry name" value="Esterase-like"/>
</dbReference>
<dbReference type="InterPro" id="IPR050583">
    <property type="entry name" value="Mycobacterial_A85_antigen"/>
</dbReference>
<comment type="caution">
    <text evidence="2">The sequence shown here is derived from an EMBL/GenBank/DDBJ whole genome shotgun (WGS) entry which is preliminary data.</text>
</comment>
<dbReference type="RefSeq" id="WP_008730251.1">
    <property type="nucleotide sequence ID" value="NZ_AKFT01000045.1"/>
</dbReference>
<feature type="transmembrane region" description="Helical" evidence="1">
    <location>
        <begin position="12"/>
        <end position="29"/>
    </location>
</feature>
<evidence type="ECO:0000313" key="2">
    <source>
        <dbReference type="EMBL" id="EJF46803.1"/>
    </source>
</evidence>
<dbReference type="PANTHER" id="PTHR48098">
    <property type="entry name" value="ENTEROCHELIN ESTERASE-RELATED"/>
    <property type="match status" value="1"/>
</dbReference>
<organism evidence="2 3">
    <name type="scientific">Actinomyces massiliensis F0489</name>
    <dbReference type="NCBI Taxonomy" id="1125718"/>
    <lineage>
        <taxon>Bacteria</taxon>
        <taxon>Bacillati</taxon>
        <taxon>Actinomycetota</taxon>
        <taxon>Actinomycetes</taxon>
        <taxon>Actinomycetales</taxon>
        <taxon>Actinomycetaceae</taxon>
        <taxon>Actinomyces</taxon>
    </lineage>
</organism>
<protein>
    <submittedName>
        <fullName evidence="2">Putative esterase</fullName>
    </submittedName>
</protein>
<dbReference type="EMBL" id="AKFT01000045">
    <property type="protein sequence ID" value="EJF46803.1"/>
    <property type="molecule type" value="Genomic_DNA"/>
</dbReference>
<keyword evidence="3" id="KW-1185">Reference proteome</keyword>
<dbReference type="PATRIC" id="fig|1125718.3.peg.657"/>
<evidence type="ECO:0000313" key="3">
    <source>
        <dbReference type="Proteomes" id="UP000002941"/>
    </source>
</evidence>
<dbReference type="SUPFAM" id="SSF53474">
    <property type="entry name" value="alpha/beta-Hydrolases"/>
    <property type="match status" value="1"/>
</dbReference>
<evidence type="ECO:0000256" key="1">
    <source>
        <dbReference type="SAM" id="Phobius"/>
    </source>
</evidence>
<dbReference type="AlphaFoldDB" id="J1HMJ7"/>
<name>J1HMJ7_9ACTO</name>
<gene>
    <name evidence="2" type="ORF">HMPREF1318_2463</name>
</gene>
<dbReference type="Pfam" id="PF00756">
    <property type="entry name" value="Esterase"/>
    <property type="match status" value="1"/>
</dbReference>
<accession>J1HMJ7</accession>
<reference evidence="2 3" key="1">
    <citation type="submission" date="2012-05" db="EMBL/GenBank/DDBJ databases">
        <authorList>
            <person name="Harkins D.M."/>
            <person name="Madupu R."/>
            <person name="Durkin A.S."/>
            <person name="Torralba M."/>
            <person name="Methe B."/>
            <person name="Sutton G.G."/>
            <person name="Nelson K.E."/>
        </authorList>
    </citation>
    <scope>NUCLEOTIDE SEQUENCE [LARGE SCALE GENOMIC DNA]</scope>
    <source>
        <strain evidence="2 3">F0489</strain>
    </source>
</reference>
<dbReference type="eggNOG" id="COG2382">
    <property type="taxonomic scope" value="Bacteria"/>
</dbReference>
<dbReference type="Gene3D" id="3.40.50.1820">
    <property type="entry name" value="alpha/beta hydrolase"/>
    <property type="match status" value="1"/>
</dbReference>
<proteinExistence type="predicted"/>
<dbReference type="Proteomes" id="UP000002941">
    <property type="component" value="Unassembled WGS sequence"/>
</dbReference>
<keyword evidence="1" id="KW-0472">Membrane</keyword>
<dbReference type="InterPro" id="IPR029058">
    <property type="entry name" value="AB_hydrolase_fold"/>
</dbReference>